<dbReference type="CDD" id="cd00311">
    <property type="entry name" value="TIM"/>
    <property type="match status" value="1"/>
</dbReference>
<evidence type="ECO:0000256" key="8">
    <source>
        <dbReference type="ARBA" id="ARBA00022432"/>
    </source>
</evidence>
<comment type="pathway">
    <text evidence="2 13 14">Carbohydrate biosynthesis; gluconeogenesis.</text>
</comment>
<dbReference type="NCBIfam" id="TIGR00419">
    <property type="entry name" value="tim"/>
    <property type="match status" value="1"/>
</dbReference>
<dbReference type="GO" id="GO:0005829">
    <property type="term" value="C:cytosol"/>
    <property type="evidence" value="ECO:0007669"/>
    <property type="project" value="TreeGrafter"/>
</dbReference>
<evidence type="ECO:0000256" key="5">
    <source>
        <dbReference type="ARBA" id="ARBA00011738"/>
    </source>
</evidence>
<evidence type="ECO:0000256" key="3">
    <source>
        <dbReference type="ARBA" id="ARBA00004939"/>
    </source>
</evidence>
<comment type="pathway">
    <text evidence="13 14">Carbohydrate degradation; glycolysis; D-glyceraldehyde 3-phosphate from glycerone phosphate: step 1/1.</text>
</comment>
<dbReference type="HAMAP" id="MF_00147_B">
    <property type="entry name" value="TIM_B"/>
    <property type="match status" value="1"/>
</dbReference>
<organism evidence="15">
    <name type="scientific">Candidatus Kentrum sp. DK</name>
    <dbReference type="NCBI Taxonomy" id="2126562"/>
    <lineage>
        <taxon>Bacteria</taxon>
        <taxon>Pseudomonadati</taxon>
        <taxon>Pseudomonadota</taxon>
        <taxon>Gammaproteobacteria</taxon>
        <taxon>Candidatus Kentrum</taxon>
    </lineage>
</organism>
<comment type="function">
    <text evidence="12 13">Involved in the gluconeogenesis. Catalyzes stereospecifically the conversion of dihydroxyacetone phosphate (DHAP) to D-glyceraldehyde-3-phosphate (G3P).</text>
</comment>
<evidence type="ECO:0000256" key="11">
    <source>
        <dbReference type="ARBA" id="ARBA00023235"/>
    </source>
</evidence>
<dbReference type="Pfam" id="PF00121">
    <property type="entry name" value="TIM"/>
    <property type="match status" value="1"/>
</dbReference>
<evidence type="ECO:0000256" key="1">
    <source>
        <dbReference type="ARBA" id="ARBA00000474"/>
    </source>
</evidence>
<feature type="active site" description="Electrophile" evidence="13">
    <location>
        <position position="98"/>
    </location>
</feature>
<dbReference type="GO" id="GO:0004807">
    <property type="term" value="F:triose-phosphate isomerase activity"/>
    <property type="evidence" value="ECO:0007669"/>
    <property type="project" value="UniProtKB-UniRule"/>
</dbReference>
<proteinExistence type="inferred from homology"/>
<dbReference type="EC" id="5.3.1.1" evidence="6 13"/>
<dbReference type="GO" id="GO:0006096">
    <property type="term" value="P:glycolytic process"/>
    <property type="evidence" value="ECO:0007669"/>
    <property type="project" value="UniProtKB-UniRule"/>
</dbReference>
<feature type="binding site" evidence="13">
    <location>
        <position position="176"/>
    </location>
    <ligand>
        <name>substrate</name>
    </ligand>
</feature>
<dbReference type="Gene3D" id="3.20.20.70">
    <property type="entry name" value="Aldolase class I"/>
    <property type="match status" value="1"/>
</dbReference>
<dbReference type="SUPFAM" id="SSF51351">
    <property type="entry name" value="Triosephosphate isomerase (TIM)"/>
    <property type="match status" value="1"/>
</dbReference>
<evidence type="ECO:0000256" key="10">
    <source>
        <dbReference type="ARBA" id="ARBA00023152"/>
    </source>
</evidence>
<dbReference type="InterPro" id="IPR000652">
    <property type="entry name" value="Triosephosphate_isomerase"/>
</dbReference>
<dbReference type="PANTHER" id="PTHR21139:SF42">
    <property type="entry name" value="TRIOSEPHOSPHATE ISOMERASE"/>
    <property type="match status" value="1"/>
</dbReference>
<dbReference type="GO" id="GO:0046166">
    <property type="term" value="P:glyceraldehyde-3-phosphate biosynthetic process"/>
    <property type="evidence" value="ECO:0007669"/>
    <property type="project" value="TreeGrafter"/>
</dbReference>
<evidence type="ECO:0000256" key="7">
    <source>
        <dbReference type="ARBA" id="ARBA00019397"/>
    </source>
</evidence>
<dbReference type="InterPro" id="IPR035990">
    <property type="entry name" value="TIM_sf"/>
</dbReference>
<feature type="binding site" evidence="13">
    <location>
        <begin position="236"/>
        <end position="237"/>
    </location>
    <ligand>
        <name>substrate</name>
    </ligand>
</feature>
<sequence>MSEKRRILVAGNWKMNGSKESAKSLVEGIKAGLDRVKAAEMAICPPFVYIPIVASMIEGTPIALGAQNLAKEDPGAFTGEVAAPMLIDFGCQYVIVGHSERRAYYGETDALVAQKFIRAQKEGLVPIVCVGELLEERESGKTEQVVGRQIDAIIEAAGVAALEKGVIAYEPVWAIGTGKTATPDQAQGVHAFIRSRVADKDSAVAEKVRIQYGGSVNAGNAAELFAMPDIDGGLIGGASLKAEDFLTICAAG</sequence>
<evidence type="ECO:0000256" key="14">
    <source>
        <dbReference type="RuleBase" id="RU363013"/>
    </source>
</evidence>
<dbReference type="InterPro" id="IPR022896">
    <property type="entry name" value="TrioseP_Isoase_bac/euk"/>
</dbReference>
<feature type="binding site" evidence="13">
    <location>
        <position position="215"/>
    </location>
    <ligand>
        <name>substrate</name>
    </ligand>
</feature>
<evidence type="ECO:0000256" key="13">
    <source>
        <dbReference type="HAMAP-Rule" id="MF_00147"/>
    </source>
</evidence>
<comment type="catalytic activity">
    <reaction evidence="1 13 14">
        <text>D-glyceraldehyde 3-phosphate = dihydroxyacetone phosphate</text>
        <dbReference type="Rhea" id="RHEA:18585"/>
        <dbReference type="ChEBI" id="CHEBI:57642"/>
        <dbReference type="ChEBI" id="CHEBI:59776"/>
        <dbReference type="EC" id="5.3.1.1"/>
    </reaction>
</comment>
<name>A0A450RX80_9GAMM</name>
<dbReference type="UniPathway" id="UPA00109">
    <property type="reaction ID" value="UER00189"/>
</dbReference>
<comment type="subunit">
    <text evidence="5 13 14">Homodimer.</text>
</comment>
<keyword evidence="11 13" id="KW-0413">Isomerase</keyword>
<evidence type="ECO:0000256" key="6">
    <source>
        <dbReference type="ARBA" id="ARBA00011940"/>
    </source>
</evidence>
<dbReference type="GO" id="GO:0006094">
    <property type="term" value="P:gluconeogenesis"/>
    <property type="evidence" value="ECO:0007669"/>
    <property type="project" value="UniProtKB-UniRule"/>
</dbReference>
<evidence type="ECO:0000256" key="4">
    <source>
        <dbReference type="ARBA" id="ARBA00007422"/>
    </source>
</evidence>
<dbReference type="PROSITE" id="PS00171">
    <property type="entry name" value="TIM_1"/>
    <property type="match status" value="1"/>
</dbReference>
<evidence type="ECO:0000313" key="15">
    <source>
        <dbReference type="EMBL" id="VFJ43723.1"/>
    </source>
</evidence>
<evidence type="ECO:0000256" key="12">
    <source>
        <dbReference type="ARBA" id="ARBA00055680"/>
    </source>
</evidence>
<comment type="similarity">
    <text evidence="4 13 14">Belongs to the triosephosphate isomerase family.</text>
</comment>
<comment type="subcellular location">
    <subcellularLocation>
        <location evidence="13 14">Cytoplasm</location>
    </subcellularLocation>
</comment>
<dbReference type="UniPathway" id="UPA00138"/>
<dbReference type="FunFam" id="3.20.20.70:FF:000020">
    <property type="entry name" value="Triosephosphate isomerase"/>
    <property type="match status" value="1"/>
</dbReference>
<evidence type="ECO:0000256" key="2">
    <source>
        <dbReference type="ARBA" id="ARBA00004742"/>
    </source>
</evidence>
<dbReference type="EMBL" id="CAADEX010000006">
    <property type="protein sequence ID" value="VFJ43723.1"/>
    <property type="molecule type" value="Genomic_DNA"/>
</dbReference>
<comment type="pathway">
    <text evidence="3">Carbohydrate metabolism; erythritol degradation.</text>
</comment>
<keyword evidence="10 13" id="KW-0324">Glycolysis</keyword>
<feature type="binding site" evidence="13">
    <location>
        <begin position="12"/>
        <end position="14"/>
    </location>
    <ligand>
        <name>substrate</name>
    </ligand>
</feature>
<accession>A0A450RX80</accession>
<dbReference type="GO" id="GO:0019563">
    <property type="term" value="P:glycerol catabolic process"/>
    <property type="evidence" value="ECO:0007669"/>
    <property type="project" value="TreeGrafter"/>
</dbReference>
<dbReference type="PANTHER" id="PTHR21139">
    <property type="entry name" value="TRIOSEPHOSPHATE ISOMERASE"/>
    <property type="match status" value="1"/>
</dbReference>
<dbReference type="PROSITE" id="PS51440">
    <property type="entry name" value="TIM_2"/>
    <property type="match status" value="1"/>
</dbReference>
<reference evidence="15" key="1">
    <citation type="submission" date="2019-02" db="EMBL/GenBank/DDBJ databases">
        <authorList>
            <person name="Gruber-Vodicka R. H."/>
            <person name="Seah K. B. B."/>
        </authorList>
    </citation>
    <scope>NUCLEOTIDE SEQUENCE</scope>
    <source>
        <strain evidence="15">BECK_DK47</strain>
    </source>
</reference>
<dbReference type="AlphaFoldDB" id="A0A450RX80"/>
<gene>
    <name evidence="13" type="primary">tpiA</name>
    <name evidence="15" type="ORF">BECKDK2373B_GA0170837_100634</name>
</gene>
<feature type="active site" description="Proton acceptor" evidence="13">
    <location>
        <position position="170"/>
    </location>
</feature>
<dbReference type="InterPro" id="IPR020861">
    <property type="entry name" value="Triosephosphate_isomerase_AS"/>
</dbReference>
<protein>
    <recommendedName>
        <fullName evidence="7 13">Triosephosphate isomerase</fullName>
        <shortName evidence="13">TIM</shortName>
        <shortName evidence="13">TPI</shortName>
        <ecNumber evidence="6 13">5.3.1.1</ecNumber>
    </recommendedName>
    <alternativeName>
        <fullName evidence="13">Triose-phosphate isomerase</fullName>
    </alternativeName>
</protein>
<keyword evidence="9 13" id="KW-0963">Cytoplasm</keyword>
<evidence type="ECO:0000256" key="9">
    <source>
        <dbReference type="ARBA" id="ARBA00022490"/>
    </source>
</evidence>
<dbReference type="InterPro" id="IPR013785">
    <property type="entry name" value="Aldolase_TIM"/>
</dbReference>
<keyword evidence="8 13" id="KW-0312">Gluconeogenesis</keyword>